<evidence type="ECO:0000256" key="1">
    <source>
        <dbReference type="SAM" id="MobiDB-lite"/>
    </source>
</evidence>
<feature type="compositionally biased region" description="Polar residues" evidence="1">
    <location>
        <begin position="335"/>
        <end position="345"/>
    </location>
</feature>
<dbReference type="Proteomes" id="UP000800094">
    <property type="component" value="Unassembled WGS sequence"/>
</dbReference>
<evidence type="ECO:0000259" key="2">
    <source>
        <dbReference type="PROSITE" id="PS51746"/>
    </source>
</evidence>
<dbReference type="SMART" id="SM00332">
    <property type="entry name" value="PP2Cc"/>
    <property type="match status" value="1"/>
</dbReference>
<evidence type="ECO:0000313" key="3">
    <source>
        <dbReference type="EMBL" id="KAF2256704.1"/>
    </source>
</evidence>
<proteinExistence type="predicted"/>
<dbReference type="Pfam" id="PF00481">
    <property type="entry name" value="PP2C"/>
    <property type="match status" value="1"/>
</dbReference>
<dbReference type="RefSeq" id="XP_033691708.1">
    <property type="nucleotide sequence ID" value="XM_033821486.1"/>
</dbReference>
<dbReference type="EMBL" id="ML987189">
    <property type="protein sequence ID" value="KAF2256704.1"/>
    <property type="molecule type" value="Genomic_DNA"/>
</dbReference>
<evidence type="ECO:0000313" key="4">
    <source>
        <dbReference type="Proteomes" id="UP000800094"/>
    </source>
</evidence>
<dbReference type="CDD" id="cd00143">
    <property type="entry name" value="PP2Cc"/>
    <property type="match status" value="1"/>
</dbReference>
<gene>
    <name evidence="3" type="ORF">BU26DRAFT_27888</name>
</gene>
<sequence>MRRVAVQAFRSARRPCLRKVPRSRAIAFFPSNGLGQRYLSRQRASSTLLTSSMQLRTFTGALVAAAVASGAFYAYRGTQPVSSATTAEQLRSASSDAGEPTRRALVVDQGSLYTGTIPGTGPLSKETDDYGRKVLEMLTPEQATEKLRKNEESWIVGRGQGVVRYDVVQIPSNDPIEDDHAEKIIEVPQNLAATEKGATSSDWMFWGVFDGHSGWVTSAKLRQTLISFVARELNTTYKSALEDPSLRFPTPESIDKAIKAGFLKLDNEIVHESVKQVKKAQSKGVAAELLAPALAGSCALLSFYDSSSKLLRVACTGDSRAVLGRRGPNGKWTATPLSEDQTGGTVSEAERLRKEHPGEPNVVRNGRILGGLEPSRAFGDAYYKWSLQTNEELKKFYFSRTPSHLLKTPPYVTAEPVVTTTKVEPEKGDFVVMATDGLWEMLTNEEVVGLVGQWLDTQGGANGQNAQTQSWLKSWFSTQKTLPVEQKGSSDSTGQRAPIRQQQWGLNALNERFVVEDKNAATHLVRNALGGNDKDQLSALLTLPSPFSRRYRDDLTVEVIFFGDGPVTGNVTLNKEASAPGPEVKAKL</sequence>
<feature type="domain" description="PPM-type phosphatase" evidence="2">
    <location>
        <begin position="184"/>
        <end position="562"/>
    </location>
</feature>
<accession>A0A6A6J1N8</accession>
<protein>
    <submittedName>
        <fullName evidence="3">Phophatase 2C family protein-like protein</fullName>
    </submittedName>
</protein>
<dbReference type="Gene3D" id="3.60.40.10">
    <property type="entry name" value="PPM-type phosphatase domain"/>
    <property type="match status" value="1"/>
</dbReference>
<dbReference type="GO" id="GO:0004741">
    <property type="term" value="F:[pyruvate dehydrogenase (acetyl-transferring)]-phosphatase activity"/>
    <property type="evidence" value="ECO:0007669"/>
    <property type="project" value="TreeGrafter"/>
</dbReference>
<dbReference type="InterPro" id="IPR036457">
    <property type="entry name" value="PPM-type-like_dom_sf"/>
</dbReference>
<dbReference type="OrthoDB" id="420076at2759"/>
<keyword evidence="4" id="KW-1185">Reference proteome</keyword>
<feature type="region of interest" description="Disordered" evidence="1">
    <location>
        <begin position="326"/>
        <end position="346"/>
    </location>
</feature>
<organism evidence="3 4">
    <name type="scientific">Trematosphaeria pertusa</name>
    <dbReference type="NCBI Taxonomy" id="390896"/>
    <lineage>
        <taxon>Eukaryota</taxon>
        <taxon>Fungi</taxon>
        <taxon>Dikarya</taxon>
        <taxon>Ascomycota</taxon>
        <taxon>Pezizomycotina</taxon>
        <taxon>Dothideomycetes</taxon>
        <taxon>Pleosporomycetidae</taxon>
        <taxon>Pleosporales</taxon>
        <taxon>Massarineae</taxon>
        <taxon>Trematosphaeriaceae</taxon>
        <taxon>Trematosphaeria</taxon>
    </lineage>
</organism>
<dbReference type="InterPro" id="IPR001932">
    <property type="entry name" value="PPM-type_phosphatase-like_dom"/>
</dbReference>
<name>A0A6A6J1N8_9PLEO</name>
<reference evidence="3" key="1">
    <citation type="journal article" date="2020" name="Stud. Mycol.">
        <title>101 Dothideomycetes genomes: a test case for predicting lifestyles and emergence of pathogens.</title>
        <authorList>
            <person name="Haridas S."/>
            <person name="Albert R."/>
            <person name="Binder M."/>
            <person name="Bloem J."/>
            <person name="Labutti K."/>
            <person name="Salamov A."/>
            <person name="Andreopoulos B."/>
            <person name="Baker S."/>
            <person name="Barry K."/>
            <person name="Bills G."/>
            <person name="Bluhm B."/>
            <person name="Cannon C."/>
            <person name="Castanera R."/>
            <person name="Culley D."/>
            <person name="Daum C."/>
            <person name="Ezra D."/>
            <person name="Gonzalez J."/>
            <person name="Henrissat B."/>
            <person name="Kuo A."/>
            <person name="Liang C."/>
            <person name="Lipzen A."/>
            <person name="Lutzoni F."/>
            <person name="Magnuson J."/>
            <person name="Mondo S."/>
            <person name="Nolan M."/>
            <person name="Ohm R."/>
            <person name="Pangilinan J."/>
            <person name="Park H.-J."/>
            <person name="Ramirez L."/>
            <person name="Alfaro M."/>
            <person name="Sun H."/>
            <person name="Tritt A."/>
            <person name="Yoshinaga Y."/>
            <person name="Zwiers L.-H."/>
            <person name="Turgeon B."/>
            <person name="Goodwin S."/>
            <person name="Spatafora J."/>
            <person name="Crous P."/>
            <person name="Grigoriev I."/>
        </authorList>
    </citation>
    <scope>NUCLEOTIDE SEQUENCE</scope>
    <source>
        <strain evidence="3">CBS 122368</strain>
    </source>
</reference>
<dbReference type="SUPFAM" id="SSF81606">
    <property type="entry name" value="PP2C-like"/>
    <property type="match status" value="1"/>
</dbReference>
<dbReference type="InterPro" id="IPR015655">
    <property type="entry name" value="PP2C"/>
</dbReference>
<dbReference type="GeneID" id="54574816"/>
<dbReference type="PROSITE" id="PS51746">
    <property type="entry name" value="PPM_2"/>
    <property type="match status" value="1"/>
</dbReference>
<dbReference type="PANTHER" id="PTHR13832:SF792">
    <property type="entry name" value="GM14286P"/>
    <property type="match status" value="1"/>
</dbReference>
<dbReference type="GO" id="GO:0005739">
    <property type="term" value="C:mitochondrion"/>
    <property type="evidence" value="ECO:0007669"/>
    <property type="project" value="TreeGrafter"/>
</dbReference>
<dbReference type="AlphaFoldDB" id="A0A6A6J1N8"/>
<dbReference type="PANTHER" id="PTHR13832">
    <property type="entry name" value="PROTEIN PHOSPHATASE 2C"/>
    <property type="match status" value="1"/>
</dbReference>